<name>A0ABD0QDG7_CIRMR</name>
<evidence type="ECO:0000313" key="1">
    <source>
        <dbReference type="EMBL" id="KAL0184252.1"/>
    </source>
</evidence>
<protein>
    <submittedName>
        <fullName evidence="1">Uncharacterized protein</fullName>
    </submittedName>
</protein>
<reference evidence="1 2" key="1">
    <citation type="submission" date="2024-05" db="EMBL/GenBank/DDBJ databases">
        <title>Genome sequencing and assembly of Indian major carp, Cirrhinus mrigala (Hamilton, 1822).</title>
        <authorList>
            <person name="Mohindra V."/>
            <person name="Chowdhury L.M."/>
            <person name="Lal K."/>
            <person name="Jena J.K."/>
        </authorList>
    </citation>
    <scope>NUCLEOTIDE SEQUENCE [LARGE SCALE GENOMIC DNA]</scope>
    <source>
        <strain evidence="1">CM1030</strain>
        <tissue evidence="1">Blood</tissue>
    </source>
</reference>
<gene>
    <name evidence="1" type="ORF">M9458_019948</name>
</gene>
<dbReference type="EMBL" id="JAMKFB020000009">
    <property type="protein sequence ID" value="KAL0184252.1"/>
    <property type="molecule type" value="Genomic_DNA"/>
</dbReference>
<dbReference type="AlphaFoldDB" id="A0ABD0QDG7"/>
<evidence type="ECO:0000313" key="2">
    <source>
        <dbReference type="Proteomes" id="UP001529510"/>
    </source>
</evidence>
<comment type="caution">
    <text evidence="1">The sequence shown here is derived from an EMBL/GenBank/DDBJ whole genome shotgun (WGS) entry which is preliminary data.</text>
</comment>
<dbReference type="SUPFAM" id="SSF56399">
    <property type="entry name" value="ADP-ribosylation"/>
    <property type="match status" value="1"/>
</dbReference>
<dbReference type="Gene3D" id="3.90.228.10">
    <property type="match status" value="1"/>
</dbReference>
<keyword evidence="2" id="KW-1185">Reference proteome</keyword>
<dbReference type="Proteomes" id="UP001529510">
    <property type="component" value="Unassembled WGS sequence"/>
</dbReference>
<accession>A0ABD0QDG7</accession>
<proteinExistence type="predicted"/>
<sequence>EYEQYIYIIQAQVLTGKSMTLSPHLSLPPTLSKDSLGHFDSLSDLRETYVMFSGQQALPEYLIICAKPSHV</sequence>
<feature type="non-terminal residue" evidence="1">
    <location>
        <position position="1"/>
    </location>
</feature>
<organism evidence="1 2">
    <name type="scientific">Cirrhinus mrigala</name>
    <name type="common">Mrigala</name>
    <dbReference type="NCBI Taxonomy" id="683832"/>
    <lineage>
        <taxon>Eukaryota</taxon>
        <taxon>Metazoa</taxon>
        <taxon>Chordata</taxon>
        <taxon>Craniata</taxon>
        <taxon>Vertebrata</taxon>
        <taxon>Euteleostomi</taxon>
        <taxon>Actinopterygii</taxon>
        <taxon>Neopterygii</taxon>
        <taxon>Teleostei</taxon>
        <taxon>Ostariophysi</taxon>
        <taxon>Cypriniformes</taxon>
        <taxon>Cyprinidae</taxon>
        <taxon>Labeoninae</taxon>
        <taxon>Labeonini</taxon>
        <taxon>Cirrhinus</taxon>
    </lineage>
</organism>